<dbReference type="OrthoDB" id="799482at2"/>
<feature type="transmembrane region" description="Helical" evidence="5">
    <location>
        <begin position="40"/>
        <end position="59"/>
    </location>
</feature>
<keyword evidence="2 5" id="KW-0812">Transmembrane</keyword>
<dbReference type="EMBL" id="QNVY02000001">
    <property type="protein sequence ID" value="RYJ52950.1"/>
    <property type="molecule type" value="Genomic_DNA"/>
</dbReference>
<reference evidence="6 7" key="1">
    <citation type="submission" date="2019-01" db="EMBL/GenBank/DDBJ databases">
        <title>Flavobacterium sp. nov. isolated from arctic soil.</title>
        <authorList>
            <person name="Kim D.-U."/>
        </authorList>
    </citation>
    <scope>NUCLEOTIDE SEQUENCE [LARGE SCALE GENOMIC DNA]</scope>
    <source>
        <strain evidence="6 7">Kopri-42</strain>
    </source>
</reference>
<keyword evidence="7" id="KW-1185">Reference proteome</keyword>
<organism evidence="6 7">
    <name type="scientific">Flavobacterium petrolei</name>
    <dbReference type="NCBI Taxonomy" id="2259594"/>
    <lineage>
        <taxon>Bacteria</taxon>
        <taxon>Pseudomonadati</taxon>
        <taxon>Bacteroidota</taxon>
        <taxon>Flavobacteriia</taxon>
        <taxon>Flavobacteriales</taxon>
        <taxon>Flavobacteriaceae</taxon>
        <taxon>Flavobacterium</taxon>
    </lineage>
</organism>
<evidence type="ECO:0000256" key="1">
    <source>
        <dbReference type="ARBA" id="ARBA00004141"/>
    </source>
</evidence>
<dbReference type="Proteomes" id="UP000253235">
    <property type="component" value="Unassembled WGS sequence"/>
</dbReference>
<comment type="caution">
    <text evidence="6">The sequence shown here is derived from an EMBL/GenBank/DDBJ whole genome shotgun (WGS) entry which is preliminary data.</text>
</comment>
<dbReference type="Pfam" id="PF13564">
    <property type="entry name" value="DoxX_2"/>
    <property type="match status" value="1"/>
</dbReference>
<accession>A0A482U2G3</accession>
<evidence type="ECO:0008006" key="8">
    <source>
        <dbReference type="Google" id="ProtNLM"/>
    </source>
</evidence>
<evidence type="ECO:0000313" key="6">
    <source>
        <dbReference type="EMBL" id="RYJ52950.1"/>
    </source>
</evidence>
<evidence type="ECO:0000313" key="7">
    <source>
        <dbReference type="Proteomes" id="UP000253235"/>
    </source>
</evidence>
<evidence type="ECO:0000256" key="2">
    <source>
        <dbReference type="ARBA" id="ARBA00022692"/>
    </source>
</evidence>
<sequence>MSYLDILILFSATSFLIYGIAYFVSTNMKNEFKRFGLEKFGPLTAFLELAGAIGLFIGVGIKNNTILLLASGGLALLMLLGTGVRIKMKDSLLISLPAFFYFVLNTYILYRTLM</sequence>
<feature type="transmembrane region" description="Helical" evidence="5">
    <location>
        <begin position="65"/>
        <end position="84"/>
    </location>
</feature>
<evidence type="ECO:0000256" key="3">
    <source>
        <dbReference type="ARBA" id="ARBA00022989"/>
    </source>
</evidence>
<keyword evidence="4 5" id="KW-0472">Membrane</keyword>
<feature type="transmembrane region" description="Helical" evidence="5">
    <location>
        <begin position="91"/>
        <end position="110"/>
    </location>
</feature>
<evidence type="ECO:0000256" key="5">
    <source>
        <dbReference type="SAM" id="Phobius"/>
    </source>
</evidence>
<evidence type="ECO:0000256" key="4">
    <source>
        <dbReference type="ARBA" id="ARBA00023136"/>
    </source>
</evidence>
<name>A0A482U2G3_9FLAO</name>
<dbReference type="RefSeq" id="WP_113664977.1">
    <property type="nucleotide sequence ID" value="NZ_QNVY02000001.1"/>
</dbReference>
<dbReference type="InterPro" id="IPR032808">
    <property type="entry name" value="DoxX"/>
</dbReference>
<dbReference type="AlphaFoldDB" id="A0A482U2G3"/>
<feature type="transmembrane region" description="Helical" evidence="5">
    <location>
        <begin position="6"/>
        <end position="28"/>
    </location>
</feature>
<dbReference type="GO" id="GO:0016020">
    <property type="term" value="C:membrane"/>
    <property type="evidence" value="ECO:0007669"/>
    <property type="project" value="UniProtKB-SubCell"/>
</dbReference>
<gene>
    <name evidence="6" type="ORF">DR871_002575</name>
</gene>
<protein>
    <recommendedName>
        <fullName evidence="8">DoxX family protein</fullName>
    </recommendedName>
</protein>
<proteinExistence type="predicted"/>
<comment type="subcellular location">
    <subcellularLocation>
        <location evidence="1">Membrane</location>
        <topology evidence="1">Multi-pass membrane protein</topology>
    </subcellularLocation>
</comment>
<keyword evidence="3 5" id="KW-1133">Transmembrane helix</keyword>